<sequence>MLVLFLLSALLFLVFALHDGDDSDLQGRNLQRIRCQRTVDNDNCTAVACSPKIFGDSTNYYETTICYSTDRLSYSPMEDLFLGQTFLEGQAYGDNNCTDEAYKYRQGLLVGECEPFTTKDNYMYSVSATLASNGSVVMSIYNNTACTDLPITTYALRSDTLASHLCYNDTGLAQYFLVVGFLQLDDNRSGFLARRTNLVMLDYLQVDVYLESDCKDSYGQDALLASGHSGDGSSVTA</sequence>
<evidence type="ECO:0000313" key="3">
    <source>
        <dbReference type="Proteomes" id="UP000602510"/>
    </source>
</evidence>
<evidence type="ECO:0008006" key="4">
    <source>
        <dbReference type="Google" id="ProtNLM"/>
    </source>
</evidence>
<keyword evidence="1" id="KW-0732">Signal</keyword>
<reference evidence="2" key="1">
    <citation type="submission" date="2020-04" db="EMBL/GenBank/DDBJ databases">
        <title>Hybrid Assembly of Korean Phytophthora infestans isolates.</title>
        <authorList>
            <person name="Prokchorchik M."/>
            <person name="Lee Y."/>
            <person name="Seo J."/>
            <person name="Cho J.-H."/>
            <person name="Park Y.-E."/>
            <person name="Jang D.-C."/>
            <person name="Im J.-S."/>
            <person name="Choi J.-G."/>
            <person name="Park H.-J."/>
            <person name="Lee G.-B."/>
            <person name="Lee Y.-G."/>
            <person name="Hong S.-Y."/>
            <person name="Cho K."/>
            <person name="Sohn K.H."/>
        </authorList>
    </citation>
    <scope>NUCLEOTIDE SEQUENCE</scope>
    <source>
        <strain evidence="2">KR_1_A1</strain>
    </source>
</reference>
<feature type="chain" id="PRO_5032558603" description="TKL protein kinase" evidence="1">
    <location>
        <begin position="17"/>
        <end position="237"/>
    </location>
</feature>
<feature type="signal peptide" evidence="1">
    <location>
        <begin position="1"/>
        <end position="16"/>
    </location>
</feature>
<evidence type="ECO:0000313" key="2">
    <source>
        <dbReference type="EMBL" id="KAF4043157.1"/>
    </source>
</evidence>
<gene>
    <name evidence="2" type="ORF">GN244_ATG04637</name>
</gene>
<keyword evidence="3" id="KW-1185">Reference proteome</keyword>
<proteinExistence type="predicted"/>
<dbReference type="Proteomes" id="UP000602510">
    <property type="component" value="Unassembled WGS sequence"/>
</dbReference>
<organism evidence="2 3">
    <name type="scientific">Phytophthora infestans</name>
    <name type="common">Potato late blight agent</name>
    <name type="synonym">Botrytis infestans</name>
    <dbReference type="NCBI Taxonomy" id="4787"/>
    <lineage>
        <taxon>Eukaryota</taxon>
        <taxon>Sar</taxon>
        <taxon>Stramenopiles</taxon>
        <taxon>Oomycota</taxon>
        <taxon>Peronosporomycetes</taxon>
        <taxon>Peronosporales</taxon>
        <taxon>Peronosporaceae</taxon>
        <taxon>Phytophthora</taxon>
    </lineage>
</organism>
<protein>
    <recommendedName>
        <fullName evidence="4">TKL protein kinase</fullName>
    </recommendedName>
</protein>
<comment type="caution">
    <text evidence="2">The sequence shown here is derived from an EMBL/GenBank/DDBJ whole genome shotgun (WGS) entry which is preliminary data.</text>
</comment>
<evidence type="ECO:0000256" key="1">
    <source>
        <dbReference type="SAM" id="SignalP"/>
    </source>
</evidence>
<name>A0A833SY73_PHYIN</name>
<dbReference type="EMBL" id="WSZM01000092">
    <property type="protein sequence ID" value="KAF4043157.1"/>
    <property type="molecule type" value="Genomic_DNA"/>
</dbReference>
<accession>A0A833SY73</accession>
<dbReference type="AlphaFoldDB" id="A0A833SY73"/>